<protein>
    <recommendedName>
        <fullName evidence="3">H/ACA ribonucleoprotein complex non-core subunit NAF1</fullName>
    </recommendedName>
</protein>
<dbReference type="PANTHER" id="PTHR31633">
    <property type="entry name" value="H/ACA RIBONUCLEOPROTEIN COMPLEX NON-CORE SUBUNIT NAF1"/>
    <property type="match status" value="1"/>
</dbReference>
<feature type="compositionally biased region" description="Basic and acidic residues" evidence="9">
    <location>
        <begin position="102"/>
        <end position="118"/>
    </location>
</feature>
<dbReference type="Pfam" id="PF04410">
    <property type="entry name" value="Gar1"/>
    <property type="match status" value="1"/>
</dbReference>
<evidence type="ECO:0000256" key="4">
    <source>
        <dbReference type="ARBA" id="ARBA00022517"/>
    </source>
</evidence>
<dbReference type="GO" id="GO:0005732">
    <property type="term" value="C:sno(s)RNA-containing ribonucleoprotein complex"/>
    <property type="evidence" value="ECO:0007669"/>
    <property type="project" value="InterPro"/>
</dbReference>
<evidence type="ECO:0000256" key="9">
    <source>
        <dbReference type="SAM" id="MobiDB-lite"/>
    </source>
</evidence>
<dbReference type="PANTHER" id="PTHR31633:SF1">
    <property type="entry name" value="H_ACA RIBONUCLEOPROTEIN COMPLEX NON-CORE SUBUNIT NAF1"/>
    <property type="match status" value="1"/>
</dbReference>
<dbReference type="Gene3D" id="2.40.10.230">
    <property type="entry name" value="Probable tRNA pseudouridine synthase domain"/>
    <property type="match status" value="1"/>
</dbReference>
<feature type="compositionally biased region" description="Acidic residues" evidence="9">
    <location>
        <begin position="275"/>
        <end position="287"/>
    </location>
</feature>
<comment type="subcellular location">
    <subcellularLocation>
        <location evidence="1">Nucleus</location>
    </subcellularLocation>
</comment>
<proteinExistence type="inferred from homology"/>
<dbReference type="Proteomes" id="UP000027265">
    <property type="component" value="Unassembled WGS sequence"/>
</dbReference>
<evidence type="ECO:0000256" key="1">
    <source>
        <dbReference type="ARBA" id="ARBA00004123"/>
    </source>
</evidence>
<feature type="region of interest" description="Disordered" evidence="9">
    <location>
        <begin position="264"/>
        <end position="471"/>
    </location>
</feature>
<dbReference type="EMBL" id="KL197710">
    <property type="protein sequence ID" value="KDQ63234.1"/>
    <property type="molecule type" value="Genomic_DNA"/>
</dbReference>
<keyword evidence="11" id="KW-1185">Reference proteome</keyword>
<dbReference type="GO" id="GO:0003723">
    <property type="term" value="F:RNA binding"/>
    <property type="evidence" value="ECO:0007669"/>
    <property type="project" value="UniProtKB-KW"/>
</dbReference>
<dbReference type="HOGENOM" id="CLU_022331_0_0_1"/>
<evidence type="ECO:0000313" key="10">
    <source>
        <dbReference type="EMBL" id="KDQ63234.1"/>
    </source>
</evidence>
<name>A0A067Q8C7_9AGAM</name>
<dbReference type="InterPro" id="IPR040309">
    <property type="entry name" value="Naf1"/>
</dbReference>
<dbReference type="GO" id="GO:0001522">
    <property type="term" value="P:pseudouridine synthesis"/>
    <property type="evidence" value="ECO:0007669"/>
    <property type="project" value="InterPro"/>
</dbReference>
<keyword evidence="4" id="KW-0690">Ribosome biogenesis</keyword>
<feature type="compositionally biased region" description="Basic residues" evidence="9">
    <location>
        <begin position="429"/>
        <end position="440"/>
    </location>
</feature>
<keyword evidence="6" id="KW-0597">Phosphoprotein</keyword>
<gene>
    <name evidence="10" type="ORF">JAAARDRAFT_168836</name>
</gene>
<dbReference type="AlphaFoldDB" id="A0A067Q8C7"/>
<evidence type="ECO:0000256" key="5">
    <source>
        <dbReference type="ARBA" id="ARBA00022552"/>
    </source>
</evidence>
<dbReference type="STRING" id="933084.A0A067Q8C7"/>
<dbReference type="InterPro" id="IPR038664">
    <property type="entry name" value="Gar1/Naf1_Cbf5-bd_sf"/>
</dbReference>
<feature type="compositionally biased region" description="Basic residues" evidence="9">
    <location>
        <begin position="403"/>
        <end position="413"/>
    </location>
</feature>
<dbReference type="SUPFAM" id="SSF50447">
    <property type="entry name" value="Translation proteins"/>
    <property type="match status" value="1"/>
</dbReference>
<evidence type="ECO:0000313" key="11">
    <source>
        <dbReference type="Proteomes" id="UP000027265"/>
    </source>
</evidence>
<feature type="compositionally biased region" description="Polar residues" evidence="9">
    <location>
        <begin position="379"/>
        <end position="389"/>
    </location>
</feature>
<dbReference type="InterPro" id="IPR009000">
    <property type="entry name" value="Transl_B-barrel_sf"/>
</dbReference>
<dbReference type="GO" id="GO:0006364">
    <property type="term" value="P:rRNA processing"/>
    <property type="evidence" value="ECO:0007669"/>
    <property type="project" value="UniProtKB-KW"/>
</dbReference>
<evidence type="ECO:0000256" key="6">
    <source>
        <dbReference type="ARBA" id="ARBA00022553"/>
    </source>
</evidence>
<feature type="compositionally biased region" description="Polar residues" evidence="9">
    <location>
        <begin position="127"/>
        <end position="136"/>
    </location>
</feature>
<dbReference type="GO" id="GO:0005634">
    <property type="term" value="C:nucleus"/>
    <property type="evidence" value="ECO:0007669"/>
    <property type="project" value="UniProtKB-SubCell"/>
</dbReference>
<dbReference type="GO" id="GO:0000493">
    <property type="term" value="P:box H/ACA snoRNP assembly"/>
    <property type="evidence" value="ECO:0007669"/>
    <property type="project" value="InterPro"/>
</dbReference>
<keyword evidence="5" id="KW-0698">rRNA processing</keyword>
<reference evidence="11" key="1">
    <citation type="journal article" date="2014" name="Proc. Natl. Acad. Sci. U.S.A.">
        <title>Extensive sampling of basidiomycete genomes demonstrates inadequacy of the white-rot/brown-rot paradigm for wood decay fungi.</title>
        <authorList>
            <person name="Riley R."/>
            <person name="Salamov A.A."/>
            <person name="Brown D.W."/>
            <person name="Nagy L.G."/>
            <person name="Floudas D."/>
            <person name="Held B.W."/>
            <person name="Levasseur A."/>
            <person name="Lombard V."/>
            <person name="Morin E."/>
            <person name="Otillar R."/>
            <person name="Lindquist E.A."/>
            <person name="Sun H."/>
            <person name="LaButti K.M."/>
            <person name="Schmutz J."/>
            <person name="Jabbour D."/>
            <person name="Luo H."/>
            <person name="Baker S.E."/>
            <person name="Pisabarro A.G."/>
            <person name="Walton J.D."/>
            <person name="Blanchette R.A."/>
            <person name="Henrissat B."/>
            <person name="Martin F."/>
            <person name="Cullen D."/>
            <person name="Hibbett D.S."/>
            <person name="Grigoriev I.V."/>
        </authorList>
    </citation>
    <scope>NUCLEOTIDE SEQUENCE [LARGE SCALE GENOMIC DNA]</scope>
    <source>
        <strain evidence="11">MUCL 33604</strain>
    </source>
</reference>
<evidence type="ECO:0000256" key="7">
    <source>
        <dbReference type="ARBA" id="ARBA00022884"/>
    </source>
</evidence>
<comment type="similarity">
    <text evidence="2">Belongs to the NAF1 family.</text>
</comment>
<keyword evidence="8" id="KW-0539">Nucleus</keyword>
<accession>A0A067Q8C7</accession>
<feature type="compositionally biased region" description="Acidic residues" evidence="9">
    <location>
        <begin position="41"/>
        <end position="62"/>
    </location>
</feature>
<feature type="compositionally biased region" description="Basic and acidic residues" evidence="9">
    <location>
        <begin position="417"/>
        <end position="428"/>
    </location>
</feature>
<dbReference type="InParanoid" id="A0A067Q8C7"/>
<organism evidence="10 11">
    <name type="scientific">Jaapia argillacea MUCL 33604</name>
    <dbReference type="NCBI Taxonomy" id="933084"/>
    <lineage>
        <taxon>Eukaryota</taxon>
        <taxon>Fungi</taxon>
        <taxon>Dikarya</taxon>
        <taxon>Basidiomycota</taxon>
        <taxon>Agaricomycotina</taxon>
        <taxon>Agaricomycetes</taxon>
        <taxon>Agaricomycetidae</taxon>
        <taxon>Jaapiales</taxon>
        <taxon>Jaapiaceae</taxon>
        <taxon>Jaapia</taxon>
    </lineage>
</organism>
<evidence type="ECO:0000256" key="8">
    <source>
        <dbReference type="ARBA" id="ARBA00023242"/>
    </source>
</evidence>
<feature type="compositionally biased region" description="Basic residues" evidence="9">
    <location>
        <begin position="292"/>
        <end position="302"/>
    </location>
</feature>
<evidence type="ECO:0000256" key="3">
    <source>
        <dbReference type="ARBA" id="ARBA00021438"/>
    </source>
</evidence>
<evidence type="ECO:0000256" key="2">
    <source>
        <dbReference type="ARBA" id="ARBA00009801"/>
    </source>
</evidence>
<feature type="region of interest" description="Disordered" evidence="9">
    <location>
        <begin position="31"/>
        <end position="136"/>
    </location>
</feature>
<dbReference type="InterPro" id="IPR007504">
    <property type="entry name" value="H/ACA_rnp_Gar1/Naf1"/>
</dbReference>
<feature type="compositionally biased region" description="Polar residues" evidence="9">
    <location>
        <begin position="303"/>
        <end position="317"/>
    </location>
</feature>
<keyword evidence="7" id="KW-0694">RNA-binding</keyword>
<sequence length="557" mass="61041">MWNASAESDFKVPSSIPQDLLLIHDLVGHVPVPVRPTSKTEDDDCIDSSDDGTSDTDSEDEVLANLSLEGREVDSAGSSRPGSRPASESESDSDSDGSASDQEDHREATNNDGKPRIDDVEDDNEEQGTSFASAANVKTKNEISDLDVVVPDIAEVGPDEQLENVGTVMSISDDVVIIQGSAAHSAQNAHERALDADTLLVFEDRKVLGYVYETFGPTYQPLYQVKFPATYPIDREKVQLSRPVFHVPHRSRFVFTSQLRHIKGSDASNAHDEEPGADELEFSDDEQEAAHKRQLKEKRGHSRATSVVSSRHTTPIPSQMHDQEMTADSFYGANPYDEHGPYDMDMGAGPSRPAPLPYDDPYSDEYNFGPPAPDAEKSNAPSGLSSSDRSTIHDSVPVDQHMGRGRGRGRGRGGSRGGRDSADHGGRRDRGRHSRGRGRGRPPSGHIDEGYNHQMAPPTNQPPNDPVYDYPQYQGNASYAQPPGAEAWSYRQYSQQTPYQFSFAYPAQQQQQYVQPHINPRFASAYGFDLAALQGQQFPQYGAYGPNPNGWNAGGTH</sequence>
<dbReference type="OrthoDB" id="21550at2759"/>